<dbReference type="EMBL" id="GAMC01015313">
    <property type="protein sequence ID" value="JAB91242.1"/>
    <property type="molecule type" value="mRNA"/>
</dbReference>
<name>W8AYJ7_CERCA</name>
<organism evidence="3">
    <name type="scientific">Ceratitis capitata</name>
    <name type="common">Mediterranean fruit fly</name>
    <name type="synonym">Tephritis capitata</name>
    <dbReference type="NCBI Taxonomy" id="7213"/>
    <lineage>
        <taxon>Eukaryota</taxon>
        <taxon>Metazoa</taxon>
        <taxon>Ecdysozoa</taxon>
        <taxon>Arthropoda</taxon>
        <taxon>Hexapoda</taxon>
        <taxon>Insecta</taxon>
        <taxon>Pterygota</taxon>
        <taxon>Neoptera</taxon>
        <taxon>Endopterygota</taxon>
        <taxon>Diptera</taxon>
        <taxon>Brachycera</taxon>
        <taxon>Muscomorpha</taxon>
        <taxon>Tephritoidea</taxon>
        <taxon>Tephritidae</taxon>
        <taxon>Ceratitis</taxon>
        <taxon>Ceratitis</taxon>
    </lineage>
</organism>
<dbReference type="OrthoDB" id="8019085at2759"/>
<proteinExistence type="evidence at transcript level"/>
<evidence type="ECO:0000256" key="2">
    <source>
        <dbReference type="SAM" id="Phobius"/>
    </source>
</evidence>
<evidence type="ECO:0000256" key="1">
    <source>
        <dbReference type="SAM" id="MobiDB-lite"/>
    </source>
</evidence>
<reference evidence="3" key="2">
    <citation type="journal article" date="2014" name="BMC Genomics">
        <title>A genomic perspective to assessing quality of mass-reared SIT flies used in Mediterranean fruit fly (Ceratitis capitata) eradication in California.</title>
        <authorList>
            <person name="Calla B."/>
            <person name="Hall B."/>
            <person name="Hou S."/>
            <person name="Geib S.M."/>
        </authorList>
    </citation>
    <scope>NUCLEOTIDE SEQUENCE</scope>
</reference>
<keyword evidence="2" id="KW-0472">Membrane</keyword>
<feature type="compositionally biased region" description="Basic and acidic residues" evidence="1">
    <location>
        <begin position="349"/>
        <end position="360"/>
    </location>
</feature>
<feature type="transmembrane region" description="Helical" evidence="2">
    <location>
        <begin position="152"/>
        <end position="174"/>
    </location>
</feature>
<evidence type="ECO:0000313" key="3">
    <source>
        <dbReference type="EMBL" id="JAB91242.1"/>
    </source>
</evidence>
<reference evidence="3" key="1">
    <citation type="submission" date="2013-07" db="EMBL/GenBank/DDBJ databases">
        <authorList>
            <person name="Geib S."/>
        </authorList>
    </citation>
    <scope>NUCLEOTIDE SEQUENCE</scope>
</reference>
<sequence length="614" mass="70630">MTCTEIVRELKCKFPSCPCQKCTKERNDNGKDSVNHELYQRDTPPERPQPKYQFQCKCLCKPETLHRRKCPPALPQPRQPIAKTSRGCSEMDDCNTGKGCCNTERNFISFMMNIIGLIAFLLLATIVFWLFLLKCTVILGVRVYHSNRTTQVAVVSGISLLFLLIFCTAAATYFQRYLARRSACKFSDPSKCKSQATSAATPYIKSKSASTSSWFSFKWSKSKEIVPKQVKTRYPWTLRKETSVSKAQTSSSWIPFIKWSHTSTKVVESPNRKSWLPTSIGRQTTTTTTKTDYTPKKSETRSSWLPSFGWRQAPTTTITKEGSNTRTSWIPSFIWRHTRTTTTTTTTKETTKETTKKSETRRSSWIPSFIWRQTSTTMKEVEYTPKPHSSWLPSYSWSRTSAKETSQPAEVTVSRSSWLPLFLWGHSPREEIETTTTQTVDRTFWRPPIHLPTSLSTYFRSMTTKEVQIPKKESKRSSSWLPSTWWSKTTTTTEIAPSQQKTAARSSWLPSFNWRQTTTTTTTTTKNMKKPPQKKSETSTSSWLPSFIWRSPVEKIQSALTACGMKQQKVTVTITDDEARQIYKKSKLYAIPTEMKQPPNLVIYLRDWIQRNTD</sequence>
<feature type="region of interest" description="Disordered" evidence="1">
    <location>
        <begin position="341"/>
        <end position="360"/>
    </location>
</feature>
<keyword evidence="2" id="KW-1133">Transmembrane helix</keyword>
<feature type="region of interest" description="Disordered" evidence="1">
    <location>
        <begin position="519"/>
        <end position="540"/>
    </location>
</feature>
<accession>W8AYJ7</accession>
<dbReference type="AlphaFoldDB" id="W8AYJ7"/>
<feature type="transmembrane region" description="Helical" evidence="2">
    <location>
        <begin position="110"/>
        <end position="132"/>
    </location>
</feature>
<protein>
    <submittedName>
        <fullName evidence="3">Uncharacterized protein</fullName>
    </submittedName>
</protein>
<keyword evidence="2" id="KW-0812">Transmembrane</keyword>